<comment type="caution">
    <text evidence="2">The sequence shown here is derived from an EMBL/GenBank/DDBJ whole genome shotgun (WGS) entry which is preliminary data.</text>
</comment>
<protein>
    <recommendedName>
        <fullName evidence="4">MARCKS-like protein</fullName>
    </recommendedName>
</protein>
<keyword evidence="3" id="KW-1185">Reference proteome</keyword>
<feature type="compositionally biased region" description="Low complexity" evidence="1">
    <location>
        <begin position="12"/>
        <end position="23"/>
    </location>
</feature>
<evidence type="ECO:0000256" key="1">
    <source>
        <dbReference type="SAM" id="MobiDB-lite"/>
    </source>
</evidence>
<organism evidence="2 3">
    <name type="scientific">Paraburkholderia caledonica</name>
    <dbReference type="NCBI Taxonomy" id="134536"/>
    <lineage>
        <taxon>Bacteria</taxon>
        <taxon>Pseudomonadati</taxon>
        <taxon>Pseudomonadota</taxon>
        <taxon>Betaproteobacteria</taxon>
        <taxon>Burkholderiales</taxon>
        <taxon>Burkholderiaceae</taxon>
        <taxon>Paraburkholderia</taxon>
    </lineage>
</organism>
<reference evidence="2 3" key="1">
    <citation type="submission" date="2023-07" db="EMBL/GenBank/DDBJ databases">
        <title>Sorghum-associated microbial communities from plants grown in Nebraska, USA.</title>
        <authorList>
            <person name="Schachtman D."/>
        </authorList>
    </citation>
    <scope>NUCLEOTIDE SEQUENCE [LARGE SCALE GENOMIC DNA]</scope>
    <source>
        <strain evidence="2 3">DS1039</strain>
    </source>
</reference>
<accession>A0ABU1KVD7</accession>
<feature type="compositionally biased region" description="Low complexity" evidence="1">
    <location>
        <begin position="123"/>
        <end position="137"/>
    </location>
</feature>
<sequence>MEFYRIGPPRVAGGNASAAGSTAPKPRCGAGRAASMVLYRSGDFCHHQPEDADERKDRGMPDADRLQETSDPRRPMMSDPDMKNAEHIEQQPVPGHTENIPSDGSDERRDGESGTQRLEDVAPDAGPDTKPGTPPGTQSHADRTRSPD</sequence>
<dbReference type="EMBL" id="JAVDQN010000001">
    <property type="protein sequence ID" value="MDR6374863.1"/>
    <property type="molecule type" value="Genomic_DNA"/>
</dbReference>
<feature type="compositionally biased region" description="Basic and acidic residues" evidence="1">
    <location>
        <begin position="105"/>
        <end position="120"/>
    </location>
</feature>
<gene>
    <name evidence="2" type="ORF">J2776_001539</name>
</gene>
<feature type="compositionally biased region" description="Basic and acidic residues" evidence="1">
    <location>
        <begin position="45"/>
        <end position="89"/>
    </location>
</feature>
<name>A0ABU1KVD7_9BURK</name>
<feature type="region of interest" description="Disordered" evidence="1">
    <location>
        <begin position="45"/>
        <end position="148"/>
    </location>
</feature>
<proteinExistence type="predicted"/>
<dbReference type="RefSeq" id="WP_310065818.1">
    <property type="nucleotide sequence ID" value="NZ_JAVDQN010000001.1"/>
</dbReference>
<feature type="region of interest" description="Disordered" evidence="1">
    <location>
        <begin position="1"/>
        <end position="30"/>
    </location>
</feature>
<evidence type="ECO:0000313" key="2">
    <source>
        <dbReference type="EMBL" id="MDR6374863.1"/>
    </source>
</evidence>
<dbReference type="Proteomes" id="UP001185254">
    <property type="component" value="Unassembled WGS sequence"/>
</dbReference>
<evidence type="ECO:0000313" key="3">
    <source>
        <dbReference type="Proteomes" id="UP001185254"/>
    </source>
</evidence>
<evidence type="ECO:0008006" key="4">
    <source>
        <dbReference type="Google" id="ProtNLM"/>
    </source>
</evidence>